<dbReference type="InterPro" id="IPR029058">
    <property type="entry name" value="AB_hydrolase_fold"/>
</dbReference>
<dbReference type="GO" id="GO:0004177">
    <property type="term" value="F:aminopeptidase activity"/>
    <property type="evidence" value="ECO:0007669"/>
    <property type="project" value="UniProtKB-KW"/>
</dbReference>
<reference evidence="6 7" key="1">
    <citation type="submission" date="2016-10" db="EMBL/GenBank/DDBJ databases">
        <authorList>
            <person name="de Groot N.N."/>
        </authorList>
    </citation>
    <scope>NUCLEOTIDE SEQUENCE [LARGE SCALE GENOMIC DNA]</scope>
    <source>
        <strain evidence="6 7">DSM 26130</strain>
    </source>
</reference>
<proteinExistence type="predicted"/>
<evidence type="ECO:0000259" key="5">
    <source>
        <dbReference type="Pfam" id="PF00930"/>
    </source>
</evidence>
<dbReference type="RefSeq" id="WP_093832588.1">
    <property type="nucleotide sequence ID" value="NZ_FOLQ01000018.1"/>
</dbReference>
<organism evidence="6 7">
    <name type="scientific">Spirosoma endophyticum</name>
    <dbReference type="NCBI Taxonomy" id="662367"/>
    <lineage>
        <taxon>Bacteria</taxon>
        <taxon>Pseudomonadati</taxon>
        <taxon>Bacteroidota</taxon>
        <taxon>Cytophagia</taxon>
        <taxon>Cytophagales</taxon>
        <taxon>Cytophagaceae</taxon>
        <taxon>Spirosoma</taxon>
    </lineage>
</organism>
<dbReference type="OrthoDB" id="9812921at2"/>
<dbReference type="GO" id="GO:0004252">
    <property type="term" value="F:serine-type endopeptidase activity"/>
    <property type="evidence" value="ECO:0007669"/>
    <property type="project" value="InterPro"/>
</dbReference>
<dbReference type="InterPro" id="IPR011659">
    <property type="entry name" value="WD40"/>
</dbReference>
<name>A0A1I2CXJ6_9BACT</name>
<dbReference type="Gene3D" id="3.40.50.1820">
    <property type="entry name" value="alpha/beta hydrolase"/>
    <property type="match status" value="1"/>
</dbReference>
<dbReference type="PROSITE" id="PS00708">
    <property type="entry name" value="PRO_ENDOPEP_SER"/>
    <property type="match status" value="1"/>
</dbReference>
<dbReference type="EMBL" id="FOLQ01000018">
    <property type="protein sequence ID" value="SFE72942.1"/>
    <property type="molecule type" value="Genomic_DNA"/>
</dbReference>
<evidence type="ECO:0000256" key="3">
    <source>
        <dbReference type="SAM" id="SignalP"/>
    </source>
</evidence>
<dbReference type="InterPro" id="IPR001375">
    <property type="entry name" value="Peptidase_S9_cat"/>
</dbReference>
<dbReference type="PANTHER" id="PTHR11731:SF193">
    <property type="entry name" value="DIPEPTIDYL PEPTIDASE 9"/>
    <property type="match status" value="1"/>
</dbReference>
<dbReference type="InterPro" id="IPR002469">
    <property type="entry name" value="Peptidase_S9B_N"/>
</dbReference>
<dbReference type="Pfam" id="PF07676">
    <property type="entry name" value="PD40"/>
    <property type="match status" value="1"/>
</dbReference>
<dbReference type="Pfam" id="PF00326">
    <property type="entry name" value="Peptidase_S9"/>
    <property type="match status" value="1"/>
</dbReference>
<dbReference type="GO" id="GO:0006508">
    <property type="term" value="P:proteolysis"/>
    <property type="evidence" value="ECO:0007669"/>
    <property type="project" value="UniProtKB-KW"/>
</dbReference>
<accession>A0A1I2CXJ6</accession>
<dbReference type="Proteomes" id="UP000198598">
    <property type="component" value="Unassembled WGS sequence"/>
</dbReference>
<evidence type="ECO:0000259" key="4">
    <source>
        <dbReference type="Pfam" id="PF00326"/>
    </source>
</evidence>
<dbReference type="Pfam" id="PF00930">
    <property type="entry name" value="DPPIV_N"/>
    <property type="match status" value="1"/>
</dbReference>
<dbReference type="GO" id="GO:0008239">
    <property type="term" value="F:dipeptidyl-peptidase activity"/>
    <property type="evidence" value="ECO:0007669"/>
    <property type="project" value="TreeGrafter"/>
</dbReference>
<feature type="domain" description="Dipeptidylpeptidase IV N-terminal" evidence="5">
    <location>
        <begin position="261"/>
        <end position="530"/>
    </location>
</feature>
<dbReference type="InterPro" id="IPR002471">
    <property type="entry name" value="Pept_S9_AS"/>
</dbReference>
<feature type="domain" description="Peptidase S9 prolyl oligopeptidase catalytic" evidence="4">
    <location>
        <begin position="634"/>
        <end position="826"/>
    </location>
</feature>
<dbReference type="Gene3D" id="2.140.10.30">
    <property type="entry name" value="Dipeptidylpeptidase IV, N-terminal domain"/>
    <property type="match status" value="2"/>
</dbReference>
<dbReference type="PANTHER" id="PTHR11731">
    <property type="entry name" value="PROTEASE FAMILY S9B,C DIPEPTIDYL-PEPTIDASE IV-RELATED"/>
    <property type="match status" value="1"/>
</dbReference>
<dbReference type="SUPFAM" id="SSF53474">
    <property type="entry name" value="alpha/beta-Hydrolases"/>
    <property type="match status" value="1"/>
</dbReference>
<evidence type="ECO:0000256" key="1">
    <source>
        <dbReference type="ARBA" id="ARBA00022670"/>
    </source>
</evidence>
<sequence>MKHLSCWSLALLTASAFAQSVPKPTATTAASPLTVETIMQDPKTWVGTSPSNPFWSDDSRTLYFSWTPPVNTDKAKSDSLYKVTFTASGKDNSAKGKKLVASQPVKVSPSERRALTTGPTTAYNQSFTQRLFERQGDIFLVDVRSGTIRQLTNTVEIETDAVFSGDQQRVVFRRTGSNLFSIDLKTGLLTQLTDFKPGAKKADPKLTDEEKFLKQDQLRLSDVLAERKAKKDAGERISKADRPKRPKEIYMDDKQVAGLQQSPDGRFVTYRMTKSATNAKTAQVPNYITESGYTEEIPARTKVGAPLASQEFFLYDVAKDTVRAMSVKDIPGISDKPAYLKTVSSSAKSDTAKKTRPVTISGPVWSLDGKLAVVTIRSLDNKDRWIMRLEPETLKLTLLDRQHDDAWIGGPGISFASGNMGFLGDNQTLWYQSEADGYSHLYTINVLTPVLKKQLTSGKFEVQQVQLSKDRTQFFLQTNEVHPGEQHFYRMPVTGGERIRLTTMVGANDVTLSPDETRMAIRYSSTNHPWEMYVADVPQSSISISKKQSAQPTDVQNAAVKLTDSPTESFKQYPWREPTLVTIPARDGQPIYARLYKSTNPSGKSVVFVHGAGYLQNAHKWWSSYFREYMFHNLLVDKGYTVLDIDYRGSAGYGRDWRTGIYRYMGGKDLEDHVDAAKWLVQTQGVDAKRIGLYGGSYGGFITLMAMFTTPDVFKAGAALRPVTDWAAYNHGYTANILNEPQLDSLSYRRSSPINFAEGLKGHLLICHGMVDVNVHFQDAVRLAQRLIELKKENWELAPYPVEDHGFVEPTSWMDEYKRILKLFDERL</sequence>
<dbReference type="InterPro" id="IPR050278">
    <property type="entry name" value="Serine_Prot_S9B/DPPIV"/>
</dbReference>
<keyword evidence="7" id="KW-1185">Reference proteome</keyword>
<feature type="chain" id="PRO_5011464099" evidence="3">
    <location>
        <begin position="19"/>
        <end position="828"/>
    </location>
</feature>
<keyword evidence="3" id="KW-0732">Signal</keyword>
<dbReference type="SUPFAM" id="SSF82171">
    <property type="entry name" value="DPP6 N-terminal domain-like"/>
    <property type="match status" value="1"/>
</dbReference>
<evidence type="ECO:0000313" key="7">
    <source>
        <dbReference type="Proteomes" id="UP000198598"/>
    </source>
</evidence>
<evidence type="ECO:0000256" key="2">
    <source>
        <dbReference type="ARBA" id="ARBA00022801"/>
    </source>
</evidence>
<protein>
    <submittedName>
        <fullName evidence="6">Dipeptidyl aminopeptidase/acylaminoacyl peptidase</fullName>
    </submittedName>
</protein>
<keyword evidence="2" id="KW-0378">Hydrolase</keyword>
<evidence type="ECO:0000313" key="6">
    <source>
        <dbReference type="EMBL" id="SFE72942.1"/>
    </source>
</evidence>
<keyword evidence="1" id="KW-0645">Protease</keyword>
<feature type="signal peptide" evidence="3">
    <location>
        <begin position="1"/>
        <end position="18"/>
    </location>
</feature>
<gene>
    <name evidence="6" type="ORF">SAMN05216167_11885</name>
</gene>
<keyword evidence="6" id="KW-0031">Aminopeptidase</keyword>
<dbReference type="STRING" id="662367.SAMN05216167_11885"/>
<dbReference type="AlphaFoldDB" id="A0A1I2CXJ6"/>